<dbReference type="EMBL" id="NBIV01000149">
    <property type="protein sequence ID" value="PXF42807.1"/>
    <property type="molecule type" value="Genomic_DNA"/>
</dbReference>
<name>A0A2V3IL89_9FLOR</name>
<organism evidence="1 2">
    <name type="scientific">Gracilariopsis chorda</name>
    <dbReference type="NCBI Taxonomy" id="448386"/>
    <lineage>
        <taxon>Eukaryota</taxon>
        <taxon>Rhodophyta</taxon>
        <taxon>Florideophyceae</taxon>
        <taxon>Rhodymeniophycidae</taxon>
        <taxon>Gracilariales</taxon>
        <taxon>Gracilariaceae</taxon>
        <taxon>Gracilariopsis</taxon>
    </lineage>
</organism>
<comment type="caution">
    <text evidence="1">The sequence shown here is derived from an EMBL/GenBank/DDBJ whole genome shotgun (WGS) entry which is preliminary data.</text>
</comment>
<keyword evidence="2" id="KW-1185">Reference proteome</keyword>
<gene>
    <name evidence="1" type="ORF">BWQ96_07458</name>
</gene>
<proteinExistence type="predicted"/>
<accession>A0A2V3IL89</accession>
<reference evidence="1 2" key="1">
    <citation type="journal article" date="2018" name="Mol. Biol. Evol.">
        <title>Analysis of the draft genome of the red seaweed Gracilariopsis chorda provides insights into genome size evolution in Rhodophyta.</title>
        <authorList>
            <person name="Lee J."/>
            <person name="Yang E.C."/>
            <person name="Graf L."/>
            <person name="Yang J.H."/>
            <person name="Qiu H."/>
            <person name="Zel Zion U."/>
            <person name="Chan C.X."/>
            <person name="Stephens T.G."/>
            <person name="Weber A.P.M."/>
            <person name="Boo G.H."/>
            <person name="Boo S.M."/>
            <person name="Kim K.M."/>
            <person name="Shin Y."/>
            <person name="Jung M."/>
            <person name="Lee S.J."/>
            <person name="Yim H.S."/>
            <person name="Lee J.H."/>
            <person name="Bhattacharya D."/>
            <person name="Yoon H.S."/>
        </authorList>
    </citation>
    <scope>NUCLEOTIDE SEQUENCE [LARGE SCALE GENOMIC DNA]</scope>
    <source>
        <strain evidence="1 2">SKKU-2015</strain>
        <tissue evidence="1">Whole body</tissue>
    </source>
</reference>
<sequence>MRETPLAEEETVTEAVASAEALLMRRSSRNDVRESGTVRLERNVGDVGDVNGELNIGRREMDKGAGNVENVGDVSTANGYDVTDVELLPMINHHLRENLLYH</sequence>
<dbReference type="Proteomes" id="UP000247409">
    <property type="component" value="Unassembled WGS sequence"/>
</dbReference>
<evidence type="ECO:0000313" key="1">
    <source>
        <dbReference type="EMBL" id="PXF42807.1"/>
    </source>
</evidence>
<protein>
    <submittedName>
        <fullName evidence="1">Uncharacterized protein</fullName>
    </submittedName>
</protein>
<evidence type="ECO:0000313" key="2">
    <source>
        <dbReference type="Proteomes" id="UP000247409"/>
    </source>
</evidence>
<dbReference type="AlphaFoldDB" id="A0A2V3IL89"/>